<dbReference type="InterPro" id="IPR013096">
    <property type="entry name" value="Cupin_2"/>
</dbReference>
<keyword evidence="3" id="KW-1185">Reference proteome</keyword>
<reference evidence="3" key="1">
    <citation type="journal article" date="2019" name="Int. J. Syst. Evol. Microbiol.">
        <title>The Global Catalogue of Microorganisms (GCM) 10K type strain sequencing project: providing services to taxonomists for standard genome sequencing and annotation.</title>
        <authorList>
            <consortium name="The Broad Institute Genomics Platform"/>
            <consortium name="The Broad Institute Genome Sequencing Center for Infectious Disease"/>
            <person name="Wu L."/>
            <person name="Ma J."/>
        </authorList>
    </citation>
    <scope>NUCLEOTIDE SEQUENCE [LARGE SCALE GENOMIC DNA]</scope>
    <source>
        <strain evidence="3">JCM 31696</strain>
    </source>
</reference>
<accession>A0ABW3CLA8</accession>
<gene>
    <name evidence="2" type="ORF">ACFQ07_21360</name>
</gene>
<proteinExistence type="predicted"/>
<dbReference type="InterPro" id="IPR014710">
    <property type="entry name" value="RmlC-like_jellyroll"/>
</dbReference>
<feature type="domain" description="Cupin type-2" evidence="1">
    <location>
        <begin position="54"/>
        <end position="107"/>
    </location>
</feature>
<dbReference type="SUPFAM" id="SSF51182">
    <property type="entry name" value="RmlC-like cupins"/>
    <property type="match status" value="1"/>
</dbReference>
<protein>
    <submittedName>
        <fullName evidence="2">Cupin domain-containing protein</fullName>
    </submittedName>
</protein>
<organism evidence="2 3">
    <name type="scientific">Actinomadura adrarensis</name>
    <dbReference type="NCBI Taxonomy" id="1819600"/>
    <lineage>
        <taxon>Bacteria</taxon>
        <taxon>Bacillati</taxon>
        <taxon>Actinomycetota</taxon>
        <taxon>Actinomycetes</taxon>
        <taxon>Streptosporangiales</taxon>
        <taxon>Thermomonosporaceae</taxon>
        <taxon>Actinomadura</taxon>
    </lineage>
</organism>
<evidence type="ECO:0000259" key="1">
    <source>
        <dbReference type="Pfam" id="PF07883"/>
    </source>
</evidence>
<dbReference type="EMBL" id="JBHTIR010003186">
    <property type="protein sequence ID" value="MFD0854802.1"/>
    <property type="molecule type" value="Genomic_DNA"/>
</dbReference>
<sequence length="111" mass="12182">MSHTRTSPSVFPMASRRPSRLKAELSRVVLPFSSELPVNWSVRESQSSTLLKAEGYEVGTVTSGVLTIEFEDELVTLAEGDSITYPCDRPHLIGNRSSTVPAVATWLIVHP</sequence>
<name>A0ABW3CLA8_9ACTN</name>
<dbReference type="Proteomes" id="UP001597083">
    <property type="component" value="Unassembled WGS sequence"/>
</dbReference>
<dbReference type="CDD" id="cd02209">
    <property type="entry name" value="cupin_XRE_C"/>
    <property type="match status" value="1"/>
</dbReference>
<comment type="caution">
    <text evidence="2">The sequence shown here is derived from an EMBL/GenBank/DDBJ whole genome shotgun (WGS) entry which is preliminary data.</text>
</comment>
<evidence type="ECO:0000313" key="2">
    <source>
        <dbReference type="EMBL" id="MFD0854802.1"/>
    </source>
</evidence>
<dbReference type="Gene3D" id="2.60.120.10">
    <property type="entry name" value="Jelly Rolls"/>
    <property type="match status" value="1"/>
</dbReference>
<evidence type="ECO:0000313" key="3">
    <source>
        <dbReference type="Proteomes" id="UP001597083"/>
    </source>
</evidence>
<dbReference type="InterPro" id="IPR011051">
    <property type="entry name" value="RmlC_Cupin_sf"/>
</dbReference>
<dbReference type="Pfam" id="PF07883">
    <property type="entry name" value="Cupin_2"/>
    <property type="match status" value="1"/>
</dbReference>